<keyword evidence="3" id="KW-0813">Transport</keyword>
<dbReference type="InterPro" id="IPR004626">
    <property type="entry name" value="RarD"/>
</dbReference>
<dbReference type="Pfam" id="PF00892">
    <property type="entry name" value="EamA"/>
    <property type="match status" value="1"/>
</dbReference>
<keyword evidence="6 8" id="KW-1133">Transmembrane helix</keyword>
<dbReference type="AlphaFoldDB" id="A0AAE6YWD8"/>
<dbReference type="InterPro" id="IPR037185">
    <property type="entry name" value="EmrE-like"/>
</dbReference>
<evidence type="ECO:0000256" key="3">
    <source>
        <dbReference type="ARBA" id="ARBA00022448"/>
    </source>
</evidence>
<name>A0AAE6YWD8_9GAMM</name>
<dbReference type="PANTHER" id="PTHR22911:SF137">
    <property type="entry name" value="SOLUTE CARRIER FAMILY 35 MEMBER G2-RELATED"/>
    <property type="match status" value="1"/>
</dbReference>
<comment type="similarity">
    <text evidence="2">Belongs to the EamA transporter family.</text>
</comment>
<evidence type="ECO:0000256" key="1">
    <source>
        <dbReference type="ARBA" id="ARBA00004651"/>
    </source>
</evidence>
<protein>
    <submittedName>
        <fullName evidence="10">EamA family transporter RarD</fullName>
    </submittedName>
</protein>
<evidence type="ECO:0000259" key="9">
    <source>
        <dbReference type="Pfam" id="PF00892"/>
    </source>
</evidence>
<feature type="transmembrane region" description="Helical" evidence="8">
    <location>
        <begin position="12"/>
        <end position="32"/>
    </location>
</feature>
<feature type="transmembrane region" description="Helical" evidence="8">
    <location>
        <begin position="74"/>
        <end position="93"/>
    </location>
</feature>
<feature type="transmembrane region" description="Helical" evidence="8">
    <location>
        <begin position="245"/>
        <end position="265"/>
    </location>
</feature>
<dbReference type="Gene3D" id="1.10.3730.20">
    <property type="match status" value="1"/>
</dbReference>
<dbReference type="RefSeq" id="WP_168363967.1">
    <property type="nucleotide sequence ID" value="NZ_CP033622.1"/>
</dbReference>
<feature type="transmembrane region" description="Helical" evidence="8">
    <location>
        <begin position="130"/>
        <end position="147"/>
    </location>
</feature>
<evidence type="ECO:0000256" key="7">
    <source>
        <dbReference type="ARBA" id="ARBA00023136"/>
    </source>
</evidence>
<evidence type="ECO:0000313" key="10">
    <source>
        <dbReference type="EMBL" id="QIZ49557.1"/>
    </source>
</evidence>
<feature type="transmembrane region" description="Helical" evidence="8">
    <location>
        <begin position="180"/>
        <end position="199"/>
    </location>
</feature>
<feature type="transmembrane region" description="Helical" evidence="8">
    <location>
        <begin position="211"/>
        <end position="233"/>
    </location>
</feature>
<feature type="transmembrane region" description="Helical" evidence="8">
    <location>
        <begin position="105"/>
        <end position="123"/>
    </location>
</feature>
<keyword evidence="7 8" id="KW-0472">Membrane</keyword>
<evidence type="ECO:0000256" key="4">
    <source>
        <dbReference type="ARBA" id="ARBA00022475"/>
    </source>
</evidence>
<evidence type="ECO:0000256" key="5">
    <source>
        <dbReference type="ARBA" id="ARBA00022692"/>
    </source>
</evidence>
<feature type="domain" description="EamA" evidence="9">
    <location>
        <begin position="10"/>
        <end position="143"/>
    </location>
</feature>
<evidence type="ECO:0000256" key="2">
    <source>
        <dbReference type="ARBA" id="ARBA00007362"/>
    </source>
</evidence>
<dbReference type="PANTHER" id="PTHR22911">
    <property type="entry name" value="ACYL-MALONYL CONDENSING ENZYME-RELATED"/>
    <property type="match status" value="1"/>
</dbReference>
<sequence>MDSMPQHRQGVLFALGAYILWGVAPIYFKQIWQVPANEILGHRIIWSFFFMLLLLTLCRNWGAVRNACRQPRQILLLAITAILVACNWLTYIWAVNHNHMLEASLGYFINPLVSVLLGMLFLGERFRPTQWLAMLLAVCGVLVQLWVLGSLPVIALTLAFSFGVYGLLRKKIAIDGQTGMLFETLWLLPAALVYLEWLADSPTSQFSQNPLSLNLLLMASGVVTTVPLLLFTAAAVRLRLSTLGFFQYLAPTLTFLLAILVYGETITPDRLVTFAFIWLAIGVFTFDALYTQRRLRRTSLRVTRDVTR</sequence>
<organism evidence="10 11">
    <name type="scientific">Dickeya zeae</name>
    <dbReference type="NCBI Taxonomy" id="204042"/>
    <lineage>
        <taxon>Bacteria</taxon>
        <taxon>Pseudomonadati</taxon>
        <taxon>Pseudomonadota</taxon>
        <taxon>Gammaproteobacteria</taxon>
        <taxon>Enterobacterales</taxon>
        <taxon>Pectobacteriaceae</taxon>
        <taxon>Dickeya</taxon>
    </lineage>
</organism>
<feature type="transmembrane region" description="Helical" evidence="8">
    <location>
        <begin position="44"/>
        <end position="62"/>
    </location>
</feature>
<keyword evidence="5 8" id="KW-0812">Transmembrane</keyword>
<evidence type="ECO:0000256" key="6">
    <source>
        <dbReference type="ARBA" id="ARBA00022989"/>
    </source>
</evidence>
<dbReference type="GO" id="GO:0005886">
    <property type="term" value="C:plasma membrane"/>
    <property type="evidence" value="ECO:0007669"/>
    <property type="project" value="UniProtKB-SubCell"/>
</dbReference>
<accession>A0AAE6YWD8</accession>
<dbReference type="EMBL" id="CP033622">
    <property type="protein sequence ID" value="QIZ49557.1"/>
    <property type="molecule type" value="Genomic_DNA"/>
</dbReference>
<feature type="transmembrane region" description="Helical" evidence="8">
    <location>
        <begin position="271"/>
        <end position="290"/>
    </location>
</feature>
<dbReference type="Proteomes" id="UP000500801">
    <property type="component" value="Chromosome"/>
</dbReference>
<dbReference type="InterPro" id="IPR000620">
    <property type="entry name" value="EamA_dom"/>
</dbReference>
<evidence type="ECO:0000313" key="11">
    <source>
        <dbReference type="Proteomes" id="UP000500801"/>
    </source>
</evidence>
<evidence type="ECO:0000256" key="8">
    <source>
        <dbReference type="SAM" id="Phobius"/>
    </source>
</evidence>
<gene>
    <name evidence="10" type="primary">rarD</name>
    <name evidence="10" type="ORF">DWG24_01565</name>
</gene>
<dbReference type="NCBIfam" id="TIGR00688">
    <property type="entry name" value="rarD"/>
    <property type="match status" value="1"/>
</dbReference>
<keyword evidence="4" id="KW-1003">Cell membrane</keyword>
<proteinExistence type="inferred from homology"/>
<feature type="transmembrane region" description="Helical" evidence="8">
    <location>
        <begin position="153"/>
        <end position="168"/>
    </location>
</feature>
<comment type="subcellular location">
    <subcellularLocation>
        <location evidence="1">Cell membrane</location>
        <topology evidence="1">Multi-pass membrane protein</topology>
    </subcellularLocation>
</comment>
<dbReference type="SUPFAM" id="SSF103481">
    <property type="entry name" value="Multidrug resistance efflux transporter EmrE"/>
    <property type="match status" value="2"/>
</dbReference>
<reference evidence="10 11" key="1">
    <citation type="submission" date="2018-11" db="EMBL/GenBank/DDBJ databases">
        <title>Complete genome sequence of Dickeya zeae strain CE1 infecting Canna edulis Ker-Gawl. in China.</title>
        <authorList>
            <person name="Zhang J."/>
            <person name="Lin B."/>
            <person name="Shen H."/>
            <person name="Jiang S."/>
            <person name="Pu X."/>
            <person name="Sun D."/>
        </authorList>
    </citation>
    <scope>NUCLEOTIDE SEQUENCE [LARGE SCALE GENOMIC DNA]</scope>
    <source>
        <strain evidence="10 11">CE1</strain>
    </source>
</reference>